<dbReference type="Proteomes" id="UP000663829">
    <property type="component" value="Unassembled WGS sequence"/>
</dbReference>
<dbReference type="GO" id="GO:0016020">
    <property type="term" value="C:membrane"/>
    <property type="evidence" value="ECO:0007669"/>
    <property type="project" value="UniProtKB-SubCell"/>
</dbReference>
<dbReference type="EMBL" id="CAJOBC010000081">
    <property type="protein sequence ID" value="CAF3532935.1"/>
    <property type="molecule type" value="Genomic_DNA"/>
</dbReference>
<dbReference type="EMBL" id="CAJNOQ010000081">
    <property type="protein sequence ID" value="CAF0753017.1"/>
    <property type="molecule type" value="Genomic_DNA"/>
</dbReference>
<comment type="similarity">
    <text evidence="2">Belongs to the TMEM161 family.</text>
</comment>
<keyword evidence="6" id="KW-0325">Glycoprotein</keyword>
<evidence type="ECO:0000313" key="8">
    <source>
        <dbReference type="EMBL" id="CAF0753017.1"/>
    </source>
</evidence>
<name>A0A813PEH9_9BILA</name>
<dbReference type="AlphaFoldDB" id="A0A813PEH9"/>
<reference evidence="8" key="1">
    <citation type="submission" date="2021-02" db="EMBL/GenBank/DDBJ databases">
        <authorList>
            <person name="Nowell W R."/>
        </authorList>
    </citation>
    <scope>NUCLEOTIDE SEQUENCE</scope>
</reference>
<comment type="subcellular location">
    <subcellularLocation>
        <location evidence="1">Membrane</location>
        <topology evidence="1">Multi-pass membrane protein</topology>
    </subcellularLocation>
</comment>
<feature type="transmembrane region" description="Helical" evidence="7">
    <location>
        <begin position="409"/>
        <end position="437"/>
    </location>
</feature>
<feature type="transmembrane region" description="Helical" evidence="7">
    <location>
        <begin position="299"/>
        <end position="319"/>
    </location>
</feature>
<dbReference type="InterPro" id="IPR019395">
    <property type="entry name" value="Transmembrane_161A/B"/>
</dbReference>
<dbReference type="OrthoDB" id="784140at2759"/>
<organism evidence="8 12">
    <name type="scientific">Didymodactylos carnosus</name>
    <dbReference type="NCBI Taxonomy" id="1234261"/>
    <lineage>
        <taxon>Eukaryota</taxon>
        <taxon>Metazoa</taxon>
        <taxon>Spiralia</taxon>
        <taxon>Gnathifera</taxon>
        <taxon>Rotifera</taxon>
        <taxon>Eurotatoria</taxon>
        <taxon>Bdelloidea</taxon>
        <taxon>Philodinida</taxon>
        <taxon>Philodinidae</taxon>
        <taxon>Didymodactylos</taxon>
    </lineage>
</organism>
<evidence type="ECO:0000313" key="9">
    <source>
        <dbReference type="EMBL" id="CAF0956653.1"/>
    </source>
</evidence>
<feature type="transmembrane region" description="Helical" evidence="7">
    <location>
        <begin position="255"/>
        <end position="278"/>
    </location>
</feature>
<feature type="transmembrane region" description="Helical" evidence="7">
    <location>
        <begin position="163"/>
        <end position="180"/>
    </location>
</feature>
<evidence type="ECO:0000313" key="10">
    <source>
        <dbReference type="EMBL" id="CAF3532935.1"/>
    </source>
</evidence>
<feature type="transmembrane region" description="Helical" evidence="7">
    <location>
        <begin position="669"/>
        <end position="690"/>
    </location>
</feature>
<accession>A0A813PEH9</accession>
<feature type="transmembrane region" description="Helical" evidence="7">
    <location>
        <begin position="543"/>
        <end position="568"/>
    </location>
</feature>
<feature type="transmembrane region" description="Helical" evidence="7">
    <location>
        <begin position="719"/>
        <end position="743"/>
    </location>
</feature>
<comment type="caution">
    <text evidence="8">The sequence shown here is derived from an EMBL/GenBank/DDBJ whole genome shotgun (WGS) entry which is preliminary data.</text>
</comment>
<feature type="transmembrane region" description="Helical" evidence="7">
    <location>
        <begin position="638"/>
        <end position="657"/>
    </location>
</feature>
<feature type="transmembrane region" description="Helical" evidence="7">
    <location>
        <begin position="120"/>
        <end position="143"/>
    </location>
</feature>
<evidence type="ECO:0000256" key="3">
    <source>
        <dbReference type="ARBA" id="ARBA00022692"/>
    </source>
</evidence>
<keyword evidence="4 7" id="KW-1133">Transmembrane helix</keyword>
<keyword evidence="12" id="KW-1185">Reference proteome</keyword>
<keyword evidence="5 7" id="KW-0472">Membrane</keyword>
<protein>
    <submittedName>
        <fullName evidence="8">Uncharacterized protein</fullName>
    </submittedName>
</protein>
<evidence type="ECO:0000256" key="4">
    <source>
        <dbReference type="ARBA" id="ARBA00022989"/>
    </source>
</evidence>
<evidence type="ECO:0000256" key="5">
    <source>
        <dbReference type="ARBA" id="ARBA00023136"/>
    </source>
</evidence>
<feature type="transmembrane region" description="Helical" evidence="7">
    <location>
        <begin position="351"/>
        <end position="369"/>
    </location>
</feature>
<evidence type="ECO:0000313" key="12">
    <source>
        <dbReference type="Proteomes" id="UP000663829"/>
    </source>
</evidence>
<gene>
    <name evidence="8" type="ORF">GPM918_LOCUS948</name>
    <name evidence="9" type="ORF">OVA965_LOCUS12418</name>
    <name evidence="10" type="ORF">SRO942_LOCUS948</name>
    <name evidence="11" type="ORF">TMI583_LOCUS12424</name>
</gene>
<feature type="transmembrane region" description="Helical" evidence="7">
    <location>
        <begin position="6"/>
        <end position="25"/>
    </location>
</feature>
<dbReference type="Pfam" id="PF10268">
    <property type="entry name" value="Tmemb_161AB"/>
    <property type="match status" value="1"/>
</dbReference>
<proteinExistence type="inferred from homology"/>
<evidence type="ECO:0000256" key="6">
    <source>
        <dbReference type="ARBA" id="ARBA00023180"/>
    </source>
</evidence>
<dbReference type="EMBL" id="CAJNOK010004990">
    <property type="protein sequence ID" value="CAF0956653.1"/>
    <property type="molecule type" value="Genomic_DNA"/>
</dbReference>
<evidence type="ECO:0000256" key="7">
    <source>
        <dbReference type="SAM" id="Phobius"/>
    </source>
</evidence>
<keyword evidence="3 7" id="KW-0812">Transmembrane</keyword>
<feature type="transmembrane region" description="Helical" evidence="7">
    <location>
        <begin position="498"/>
        <end position="522"/>
    </location>
</feature>
<feature type="transmembrane region" description="Helical" evidence="7">
    <location>
        <begin position="192"/>
        <end position="212"/>
    </location>
</feature>
<dbReference type="PANTHER" id="PTHR13624:SF6">
    <property type="entry name" value="EMEI"/>
    <property type="match status" value="1"/>
</dbReference>
<dbReference type="Proteomes" id="UP000677228">
    <property type="component" value="Unassembled WGS sequence"/>
</dbReference>
<dbReference type="EMBL" id="CAJOBA010004996">
    <property type="protein sequence ID" value="CAF3729827.1"/>
    <property type="molecule type" value="Genomic_DNA"/>
</dbReference>
<evidence type="ECO:0000256" key="2">
    <source>
        <dbReference type="ARBA" id="ARBA00009706"/>
    </source>
</evidence>
<sequence length="798" mass="92059">MAIFGLQIVLSLIVFCILTKLTKYYSIGRWLLCKGLYRYWPPTNDEFKTAIKQRYKEPGKIKKSNNYLSSSYQQRSSKSSTTNNTDQIEEFNIPNDISLELKLIPLVHRDVIQVKYADEFFSLIDFSSASIFIFILTELYMWLVPIIRGGSATGSVVINELNLSLLWCTISIVLCVWTLLRIVRQYLKSDEGSLCVIFGTLSFLISMCIQYFDEKIFHINLKETYGNISNITSQVYKVDIDDDGDVQKQYLNRNFIYIVVILSLFSSLLSVILFFPAFRFGQIQQLFIKKPQTTIKQRLILLLTIINFVLPLFICLLWLKPITKTLQLNVFSKIATEDTVIDERQLSRLKIVLTILSIAIRLLLFKLYIQTYLDTAYDRVKCIYEQQQQQTNNTARITNITYQRNVTSIFLYLGVIACNLILPIFIQLFICFLYKVLGNVSWITNLPSSLPIQQSSPASLPLWLQQLDTYVFSNTTTNSTLSFVTTWNELKTLVSSQYVAVIFSYFLFCFALLFKLGTMRSLTVDEVRRRYNRQVLFCMRIKGAAIFVGLWDLMIHTGALFALMYMFLRMPTDNSYRVAPMPTRKILTEPIDTNSVMLTKIMDARRYGPSFTTADLYTNLDYMTFKWSRSLSQQDKCIVFFVTLSATVVTLAALYGVLTSKPSYIVPYFLIKVFNVIVSVLTMLGFYAYLPDITMWIRMQPNFPFKQNLLELGQQTLQLVLFAFLLFIVLAKLYIAAVVWYAYGYITALNVARSTGTTADDETTSAELYSPPKYEEAIKQEHYYSVLPPPPYQPLLTS</sequence>
<dbReference type="Proteomes" id="UP000681722">
    <property type="component" value="Unassembled WGS sequence"/>
</dbReference>
<evidence type="ECO:0000313" key="11">
    <source>
        <dbReference type="EMBL" id="CAF3729827.1"/>
    </source>
</evidence>
<dbReference type="Proteomes" id="UP000682733">
    <property type="component" value="Unassembled WGS sequence"/>
</dbReference>
<dbReference type="PANTHER" id="PTHR13624">
    <property type="entry name" value="RE42071P"/>
    <property type="match status" value="1"/>
</dbReference>
<evidence type="ECO:0000256" key="1">
    <source>
        <dbReference type="ARBA" id="ARBA00004141"/>
    </source>
</evidence>